<dbReference type="AlphaFoldDB" id="A0A1H4VQZ6"/>
<evidence type="ECO:0000313" key="1">
    <source>
        <dbReference type="EMBL" id="SEC83466.1"/>
    </source>
</evidence>
<evidence type="ECO:0000313" key="2">
    <source>
        <dbReference type="Proteomes" id="UP000182241"/>
    </source>
</evidence>
<dbReference type="SUPFAM" id="SSF53474">
    <property type="entry name" value="alpha/beta-Hydrolases"/>
    <property type="match status" value="1"/>
</dbReference>
<dbReference type="RefSeq" id="WP_231857439.1">
    <property type="nucleotide sequence ID" value="NZ_FNSA01000003.1"/>
</dbReference>
<sequence length="331" mass="34701">MDITDLGTGKVTKAGLPKASDQPVDCFYVYPTVSNDLALNAQAVASPEVRSIATMQAARFSGMCRVFAPLYPQVPLAALAPASLLSIKPAFDTAYEAVRSAWRDYLSRDNGGRGVVFLGHSQGTHMLRKLLREEVDSNASVRSKVVGAFLLGGNVTTAPGSTRGGDFRNIPTCTSRGEYGCVVAYSTSASSPALSLFGDSAEDVTGAAVGLPVGAGRAVVCTDPAKLADEQGPVGVTMPSRPFAPGLMAALLQVTAYPQGWPTSSSTWTIGAGRGVGQCTGGKNNLYRITLSGPQTINELPLYQTHLIDLNFGLERLVSIARSQAASWQAR</sequence>
<protein>
    <recommendedName>
        <fullName evidence="3">DUF3089 domain-containing protein</fullName>
    </recommendedName>
</protein>
<dbReference type="Gene3D" id="3.40.50.1820">
    <property type="entry name" value="alpha/beta hydrolase"/>
    <property type="match status" value="1"/>
</dbReference>
<gene>
    <name evidence="1" type="ORF">SAMN04489793_3309</name>
</gene>
<proteinExistence type="predicted"/>
<reference evidence="2" key="1">
    <citation type="submission" date="2016-10" db="EMBL/GenBank/DDBJ databases">
        <authorList>
            <person name="Varghese N."/>
            <person name="Submissions S."/>
        </authorList>
    </citation>
    <scope>NUCLEOTIDE SEQUENCE [LARGE SCALE GENOMIC DNA]</scope>
    <source>
        <strain evidence="2">DSM 44234</strain>
    </source>
</reference>
<dbReference type="Pfam" id="PF11288">
    <property type="entry name" value="DUF3089"/>
    <property type="match status" value="1"/>
</dbReference>
<dbReference type="Proteomes" id="UP000182241">
    <property type="component" value="Unassembled WGS sequence"/>
</dbReference>
<dbReference type="InterPro" id="IPR021440">
    <property type="entry name" value="DUF3089"/>
</dbReference>
<dbReference type="EMBL" id="FNSA01000003">
    <property type="protein sequence ID" value="SEC83466.1"/>
    <property type="molecule type" value="Genomic_DNA"/>
</dbReference>
<evidence type="ECO:0008006" key="3">
    <source>
        <dbReference type="Google" id="ProtNLM"/>
    </source>
</evidence>
<keyword evidence="2" id="KW-1185">Reference proteome</keyword>
<organism evidence="1 2">
    <name type="scientific">Tsukamurella tyrosinosolvens</name>
    <dbReference type="NCBI Taxonomy" id="57704"/>
    <lineage>
        <taxon>Bacteria</taxon>
        <taxon>Bacillati</taxon>
        <taxon>Actinomycetota</taxon>
        <taxon>Actinomycetes</taxon>
        <taxon>Mycobacteriales</taxon>
        <taxon>Tsukamurellaceae</taxon>
        <taxon>Tsukamurella</taxon>
    </lineage>
</organism>
<dbReference type="STRING" id="57704.SAMN04489793_3309"/>
<dbReference type="InterPro" id="IPR029058">
    <property type="entry name" value="AB_hydrolase_fold"/>
</dbReference>
<name>A0A1H4VQZ6_TSUTY</name>
<accession>A0A1H4VQZ6</accession>